<dbReference type="Proteomes" id="UP001064048">
    <property type="component" value="Chromosome 24"/>
</dbReference>
<evidence type="ECO:0000313" key="2">
    <source>
        <dbReference type="Proteomes" id="UP001064048"/>
    </source>
</evidence>
<evidence type="ECO:0000313" key="1">
    <source>
        <dbReference type="EMBL" id="KAI8432541.1"/>
    </source>
</evidence>
<sequence>MYRLLALSFLLACGAEFADHLQAHAPECLGEDKFTCMDQSCIDNELYCDGNEDCADGSDETFCPNHPPNELTCNATHQFMCRDGLACVPRTWVCNGAPECSDTSDEANCTSELPAVTNHPPNELTCNATHQFMCRDGLACVPRTWVCNGAPECGDTSDEAN</sequence>
<reference evidence="1 2" key="1">
    <citation type="journal article" date="2022" name="Genome Biol. Evol.">
        <title>The Spruce Budworm Genome: Reconstructing the Evolutionary History of Antifreeze Proteins.</title>
        <authorList>
            <person name="Beliveau C."/>
            <person name="Gagne P."/>
            <person name="Picq S."/>
            <person name="Vernygora O."/>
            <person name="Keeling C.I."/>
            <person name="Pinkney K."/>
            <person name="Doucet D."/>
            <person name="Wen F."/>
            <person name="Johnston J.S."/>
            <person name="Maaroufi H."/>
            <person name="Boyle B."/>
            <person name="Laroche J."/>
            <person name="Dewar K."/>
            <person name="Juretic N."/>
            <person name="Blackburn G."/>
            <person name="Nisole A."/>
            <person name="Brunet B."/>
            <person name="Brandao M."/>
            <person name="Lumley L."/>
            <person name="Duan J."/>
            <person name="Quan G."/>
            <person name="Lucarotti C.J."/>
            <person name="Roe A.D."/>
            <person name="Sperling F.A.H."/>
            <person name="Levesque R.C."/>
            <person name="Cusson M."/>
        </authorList>
    </citation>
    <scope>NUCLEOTIDE SEQUENCE [LARGE SCALE GENOMIC DNA]</scope>
    <source>
        <strain evidence="1">Glfc:IPQL:Cfum</strain>
    </source>
</reference>
<name>A0ACC0K936_CHOFU</name>
<gene>
    <name evidence="1" type="ORF">MSG28_013538</name>
</gene>
<keyword evidence="2" id="KW-1185">Reference proteome</keyword>
<organism evidence="1 2">
    <name type="scientific">Choristoneura fumiferana</name>
    <name type="common">Spruce budworm moth</name>
    <name type="synonym">Archips fumiferana</name>
    <dbReference type="NCBI Taxonomy" id="7141"/>
    <lineage>
        <taxon>Eukaryota</taxon>
        <taxon>Metazoa</taxon>
        <taxon>Ecdysozoa</taxon>
        <taxon>Arthropoda</taxon>
        <taxon>Hexapoda</taxon>
        <taxon>Insecta</taxon>
        <taxon>Pterygota</taxon>
        <taxon>Neoptera</taxon>
        <taxon>Endopterygota</taxon>
        <taxon>Lepidoptera</taxon>
        <taxon>Glossata</taxon>
        <taxon>Ditrysia</taxon>
        <taxon>Tortricoidea</taxon>
        <taxon>Tortricidae</taxon>
        <taxon>Tortricinae</taxon>
        <taxon>Choristoneura</taxon>
    </lineage>
</organism>
<accession>A0ACC0K936</accession>
<protein>
    <submittedName>
        <fullName evidence="1">Uncharacterized protein</fullName>
    </submittedName>
</protein>
<proteinExistence type="predicted"/>
<comment type="caution">
    <text evidence="1">The sequence shown here is derived from an EMBL/GenBank/DDBJ whole genome shotgun (WGS) entry which is preliminary data.</text>
</comment>
<dbReference type="EMBL" id="CM046124">
    <property type="protein sequence ID" value="KAI8432541.1"/>
    <property type="molecule type" value="Genomic_DNA"/>
</dbReference>